<evidence type="ECO:0000256" key="1">
    <source>
        <dbReference type="ARBA" id="ARBA00022552"/>
    </source>
</evidence>
<evidence type="ECO:0000313" key="12">
    <source>
        <dbReference type="Proteomes" id="UP000031668"/>
    </source>
</evidence>
<dbReference type="InterPro" id="IPR020596">
    <property type="entry name" value="rRNA_Ade_Mease_Trfase_CS"/>
</dbReference>
<dbReference type="InterPro" id="IPR011530">
    <property type="entry name" value="rRNA_adenine_dimethylase"/>
</dbReference>
<dbReference type="Gene3D" id="3.40.50.150">
    <property type="entry name" value="Vaccinia Virus protein VP39"/>
    <property type="match status" value="1"/>
</dbReference>
<evidence type="ECO:0000313" key="11">
    <source>
        <dbReference type="EMBL" id="KII67608.1"/>
    </source>
</evidence>
<dbReference type="SUPFAM" id="SSF53335">
    <property type="entry name" value="S-adenosyl-L-methionine-dependent methyltransferases"/>
    <property type="match status" value="1"/>
</dbReference>
<dbReference type="Gene3D" id="1.10.8.480">
    <property type="match status" value="1"/>
</dbReference>
<feature type="binding site" evidence="8">
    <location>
        <position position="119"/>
    </location>
    <ligand>
        <name>S-adenosyl-L-methionine</name>
        <dbReference type="ChEBI" id="CHEBI:59789"/>
    </ligand>
</feature>
<keyword evidence="1 9" id="KW-0698">rRNA processing</keyword>
<evidence type="ECO:0000256" key="4">
    <source>
        <dbReference type="ARBA" id="ARBA00022691"/>
    </source>
</evidence>
<organism evidence="11 12">
    <name type="scientific">Thelohanellus kitauei</name>
    <name type="common">Myxosporean</name>
    <dbReference type="NCBI Taxonomy" id="669202"/>
    <lineage>
        <taxon>Eukaryota</taxon>
        <taxon>Metazoa</taxon>
        <taxon>Cnidaria</taxon>
        <taxon>Myxozoa</taxon>
        <taxon>Myxosporea</taxon>
        <taxon>Bivalvulida</taxon>
        <taxon>Platysporina</taxon>
        <taxon>Myxobolidae</taxon>
        <taxon>Thelohanellus</taxon>
    </lineage>
</organism>
<dbReference type="NCBIfam" id="TIGR00755">
    <property type="entry name" value="ksgA"/>
    <property type="match status" value="1"/>
</dbReference>
<dbReference type="FunFam" id="3.40.50.150:FF:000081">
    <property type="entry name" value="rRNA adenine N(6)-methyltransferase"/>
    <property type="match status" value="1"/>
</dbReference>
<dbReference type="InterPro" id="IPR029063">
    <property type="entry name" value="SAM-dependent_MTases_sf"/>
</dbReference>
<dbReference type="EC" id="2.1.1.-" evidence="9"/>
<dbReference type="PROSITE" id="PS51689">
    <property type="entry name" value="SAM_RNA_A_N6_MT"/>
    <property type="match status" value="1"/>
</dbReference>
<gene>
    <name evidence="11" type="ORF">RF11_10280</name>
</gene>
<dbReference type="CDD" id="cd02440">
    <property type="entry name" value="AdoMet_MTases"/>
    <property type="match status" value="1"/>
</dbReference>
<dbReference type="OrthoDB" id="74991at2759"/>
<accession>A0A0C2JEG9</accession>
<keyword evidence="3 8" id="KW-0808">Transferase</keyword>
<comment type="similarity">
    <text evidence="8 9">Belongs to the class I-like SAM-binding methyltransferase superfamily. rRNA adenine N(6)-methyltransferase family.</text>
</comment>
<dbReference type="EMBL" id="JWZT01003127">
    <property type="protein sequence ID" value="KII67608.1"/>
    <property type="molecule type" value="Genomic_DNA"/>
</dbReference>
<name>A0A0C2JEG9_THEKT</name>
<keyword evidence="2 8" id="KW-0489">Methyltransferase</keyword>
<dbReference type="InterPro" id="IPR020598">
    <property type="entry name" value="rRNA_Ade_methylase_Trfase_N"/>
</dbReference>
<dbReference type="InterPro" id="IPR001737">
    <property type="entry name" value="KsgA/Erm"/>
</dbReference>
<evidence type="ECO:0000259" key="10">
    <source>
        <dbReference type="SMART" id="SM00650"/>
    </source>
</evidence>
<protein>
    <recommendedName>
        <fullName evidence="9">rRNA adenine N(6)-methyltransferase</fullName>
        <ecNumber evidence="9">2.1.1.-</ecNumber>
    </recommendedName>
</protein>
<evidence type="ECO:0000256" key="5">
    <source>
        <dbReference type="ARBA" id="ARBA00022884"/>
    </source>
</evidence>
<comment type="subunit">
    <text evidence="6">Part of the small subunit (SSU) processome, composed of more than 70 proteins and the RNA chaperone small nucleolar RNA (snoRNA) U3.</text>
</comment>
<feature type="domain" description="Ribosomal RNA adenine methylase transferase N-terminal" evidence="10">
    <location>
        <begin position="39"/>
        <end position="204"/>
    </location>
</feature>
<dbReference type="OMA" id="ANYRTWC"/>
<dbReference type="GO" id="GO:0003723">
    <property type="term" value="F:RNA binding"/>
    <property type="evidence" value="ECO:0007669"/>
    <property type="project" value="UniProtKB-UniRule"/>
</dbReference>
<dbReference type="SMART" id="SM00650">
    <property type="entry name" value="rADc"/>
    <property type="match status" value="1"/>
</dbReference>
<dbReference type="Pfam" id="PF00398">
    <property type="entry name" value="RrnaAD"/>
    <property type="match status" value="1"/>
</dbReference>
<evidence type="ECO:0000256" key="6">
    <source>
        <dbReference type="ARBA" id="ARBA00035020"/>
    </source>
</evidence>
<dbReference type="PROSITE" id="PS01131">
    <property type="entry name" value="RRNA_A_DIMETH"/>
    <property type="match status" value="1"/>
</dbReference>
<evidence type="ECO:0000256" key="8">
    <source>
        <dbReference type="PROSITE-ProRule" id="PRU01026"/>
    </source>
</evidence>
<dbReference type="AlphaFoldDB" id="A0A0C2JEG9"/>
<feature type="binding site" evidence="8">
    <location>
        <position position="104"/>
    </location>
    <ligand>
        <name>S-adenosyl-L-methionine</name>
        <dbReference type="ChEBI" id="CHEBI:59789"/>
    </ligand>
</feature>
<keyword evidence="4 8" id="KW-0949">S-adenosyl-L-methionine</keyword>
<evidence type="ECO:0000256" key="7">
    <source>
        <dbReference type="ARBA" id="ARBA00046134"/>
    </source>
</evidence>
<sequence length="238" mass="27425">MAKKNKVEKAKNVQSTLGVNKDLFLKTQIGQHVLKNPLIVSNIVEKVNDTVLEIGPGTGNLTAKLLEKANKVVVIEIDTRMIAELEKRFRTSPYFSKLKIIPGDALKVNLPRFDVCVANLPYQISSPFIFRILEHRPPFRNCLLMVQREFANRLYARPSDKCYCRLSVNCQMLAKVENLMKVSKNNFKPPPKVDSNVVRIQPRANPFEIDYNEWDGMLRICFVRKNKTLSSAFRYIWI</sequence>
<dbReference type="PANTHER" id="PTHR11727:SF7">
    <property type="entry name" value="DIMETHYLADENOSINE TRANSFERASE-RELATED"/>
    <property type="match status" value="1"/>
</dbReference>
<dbReference type="PANTHER" id="PTHR11727">
    <property type="entry name" value="DIMETHYLADENOSINE TRANSFERASE"/>
    <property type="match status" value="1"/>
</dbReference>
<proteinExistence type="inferred from homology"/>
<comment type="function">
    <text evidence="7">Specifically dimethylates two adjacent adenosines in the loop of a conserved hairpin near the 3'-end of 18S rRNA in the 40S particle. Involved in the pre-rRNA processing steps leading to small-subunit rRNA production independently of its RNA-modifying catalytic activity. Part of the small subunit (SSU) processome, first precursor of the small eukaryotic ribosomal subunit. During the assembly of the SSU processome in the nucleolus, many ribosome biogenesis factors, an RNA chaperone and ribosomal proteins associate with the nascent pre-rRNA and work in concert to generate RNA folding, modifications, rearrangements and cleavage as well as targeted degradation of pre-ribosomal RNA by the RNA exosome.</text>
</comment>
<dbReference type="GO" id="GO:0000179">
    <property type="term" value="F:rRNA (adenine-N6,N6-)-dimethyltransferase activity"/>
    <property type="evidence" value="ECO:0007669"/>
    <property type="project" value="UniProtKB-UniRule"/>
</dbReference>
<evidence type="ECO:0000256" key="9">
    <source>
        <dbReference type="RuleBase" id="RU362106"/>
    </source>
</evidence>
<feature type="binding site" evidence="8">
    <location>
        <position position="76"/>
    </location>
    <ligand>
        <name>S-adenosyl-L-methionine</name>
        <dbReference type="ChEBI" id="CHEBI:59789"/>
    </ligand>
</feature>
<keyword evidence="12" id="KW-1185">Reference proteome</keyword>
<evidence type="ECO:0000256" key="2">
    <source>
        <dbReference type="ARBA" id="ARBA00022603"/>
    </source>
</evidence>
<feature type="binding site" evidence="8">
    <location>
        <position position="32"/>
    </location>
    <ligand>
        <name>S-adenosyl-L-methionine</name>
        <dbReference type="ChEBI" id="CHEBI:59789"/>
    </ligand>
</feature>
<feature type="binding site" evidence="8">
    <location>
        <position position="34"/>
    </location>
    <ligand>
        <name>S-adenosyl-L-methionine</name>
        <dbReference type="ChEBI" id="CHEBI:59789"/>
    </ligand>
</feature>
<evidence type="ECO:0000256" key="3">
    <source>
        <dbReference type="ARBA" id="ARBA00022679"/>
    </source>
</evidence>
<dbReference type="Proteomes" id="UP000031668">
    <property type="component" value="Unassembled WGS sequence"/>
</dbReference>
<keyword evidence="5 8" id="KW-0694">RNA-binding</keyword>
<reference evidence="11 12" key="1">
    <citation type="journal article" date="2014" name="Genome Biol. Evol.">
        <title>The genome of the myxosporean Thelohanellus kitauei shows adaptations to nutrient acquisition within its fish host.</title>
        <authorList>
            <person name="Yang Y."/>
            <person name="Xiong J."/>
            <person name="Zhou Z."/>
            <person name="Huo F."/>
            <person name="Miao W."/>
            <person name="Ran C."/>
            <person name="Liu Y."/>
            <person name="Zhang J."/>
            <person name="Feng J."/>
            <person name="Wang M."/>
            <person name="Wang M."/>
            <person name="Wang L."/>
            <person name="Yao B."/>
        </authorList>
    </citation>
    <scope>NUCLEOTIDE SEQUENCE [LARGE SCALE GENOMIC DNA]</scope>
    <source>
        <strain evidence="11">Wuqing</strain>
    </source>
</reference>
<feature type="binding site" evidence="8">
    <location>
        <position position="55"/>
    </location>
    <ligand>
        <name>S-adenosyl-L-methionine</name>
        <dbReference type="ChEBI" id="CHEBI:59789"/>
    </ligand>
</feature>
<comment type="caution">
    <text evidence="11">The sequence shown here is derived from an EMBL/GenBank/DDBJ whole genome shotgun (WGS) entry which is preliminary data.</text>
</comment>